<dbReference type="RefSeq" id="WP_121153278.1">
    <property type="nucleotide sequence ID" value="NZ_CP032829.1"/>
</dbReference>
<evidence type="ECO:0000313" key="2">
    <source>
        <dbReference type="EMBL" id="AYJ86653.1"/>
    </source>
</evidence>
<evidence type="ECO:0008006" key="4">
    <source>
        <dbReference type="Google" id="ProtNLM"/>
    </source>
</evidence>
<proteinExistence type="predicted"/>
<feature type="signal peptide" evidence="1">
    <location>
        <begin position="1"/>
        <end position="34"/>
    </location>
</feature>
<protein>
    <recommendedName>
        <fullName evidence="4">DUF11 domain-containing protein</fullName>
    </recommendedName>
</protein>
<keyword evidence="3" id="KW-1185">Reference proteome</keyword>
<accession>A0A494TI61</accession>
<evidence type="ECO:0000313" key="3">
    <source>
        <dbReference type="Proteomes" id="UP000276254"/>
    </source>
</evidence>
<keyword evidence="1" id="KW-0732">Signal</keyword>
<gene>
    <name evidence="2" type="ORF">D3Y57_12605</name>
</gene>
<reference evidence="2 3" key="1">
    <citation type="submission" date="2018-09" db="EMBL/GenBank/DDBJ databases">
        <title>Sphingomonas peninsula sp. nov., isolated from fildes peninsula, Antarctic soil.</title>
        <authorList>
            <person name="Yingchao G."/>
        </authorList>
    </citation>
    <scope>NUCLEOTIDE SEQUENCE [LARGE SCALE GENOMIC DNA]</scope>
    <source>
        <strain evidence="2 3">YZ-8</strain>
    </source>
</reference>
<dbReference type="EMBL" id="CP032829">
    <property type="protein sequence ID" value="AYJ86653.1"/>
    <property type="molecule type" value="Genomic_DNA"/>
</dbReference>
<name>A0A494TI61_SPHPE</name>
<dbReference type="OrthoDB" id="5400913at2"/>
<dbReference type="KEGG" id="spha:D3Y57_12605"/>
<dbReference type="AlphaFoldDB" id="A0A494TI61"/>
<sequence>MILKIGMGVSLSKIIARLLAAGVLTTGFVVPAPAQTSCNSTNMFKLDWDAVTPKVNLGTGTRTYTVTNAAGASVAVTMSFSGDTTHFIDSGSGQTPNISVQNSGGITAGENTLFLAVRFAGYTTDIGTTTNVAIVRFGFSTPVREVTFKILDVDYAAAQFRDWLRITGTNGPTYIPSISTPYGRNNSTNPGVTAPGVTFVGPGTNNAYSFPVTDAEGTGESTPTVAYGNLNVQFVAPITQAEVRYGNGPRSTMTGTAGNQWISIHDISFCPMPAVGISKTAAPVSVAISDPNRFNIPGADVDYTVTVTNTGGSTVDLSTTLIADALPANVTFFNGDIDGATPGVQNYVFASGTSGLTLGAANITYLNAANASMTPAVNYDPAVRSVRWLPQGTMAANSSFNIRFRARIN</sequence>
<dbReference type="Proteomes" id="UP000276254">
    <property type="component" value="Chromosome"/>
</dbReference>
<feature type="chain" id="PRO_5019859814" description="DUF11 domain-containing protein" evidence="1">
    <location>
        <begin position="35"/>
        <end position="409"/>
    </location>
</feature>
<organism evidence="2 3">
    <name type="scientific">Sphingomonas paeninsulae</name>
    <dbReference type="NCBI Taxonomy" id="2319844"/>
    <lineage>
        <taxon>Bacteria</taxon>
        <taxon>Pseudomonadati</taxon>
        <taxon>Pseudomonadota</taxon>
        <taxon>Alphaproteobacteria</taxon>
        <taxon>Sphingomonadales</taxon>
        <taxon>Sphingomonadaceae</taxon>
        <taxon>Sphingomonas</taxon>
    </lineage>
</organism>
<evidence type="ECO:0000256" key="1">
    <source>
        <dbReference type="SAM" id="SignalP"/>
    </source>
</evidence>